<dbReference type="GO" id="GO:0000270">
    <property type="term" value="P:peptidoglycan metabolic process"/>
    <property type="evidence" value="ECO:0007669"/>
    <property type="project" value="InterPro"/>
</dbReference>
<reference evidence="3 4" key="1">
    <citation type="submission" date="2013-12" db="EMBL/GenBank/DDBJ databases">
        <authorList>
            <consortium name="DOE Joint Genome Institute"/>
            <person name="Smidt H."/>
            <person name="Huntemann M."/>
            <person name="Han J."/>
            <person name="Chen A."/>
            <person name="Kyrpides N."/>
            <person name="Mavromatis K."/>
            <person name="Markowitz V."/>
            <person name="Palaniappan K."/>
            <person name="Ivanova N."/>
            <person name="Schaumberg A."/>
            <person name="Pati A."/>
            <person name="Liolios K."/>
            <person name="Nordberg H.P."/>
            <person name="Cantor M.N."/>
            <person name="Hua S.X."/>
            <person name="Woyke T."/>
        </authorList>
    </citation>
    <scope>NUCLEOTIDE SEQUENCE [LARGE SCALE GENOMIC DNA]</scope>
    <source>
        <strain evidence="4">DSM 15288</strain>
    </source>
</reference>
<dbReference type="KEGG" id="dmt:DESME_05465"/>
<dbReference type="HOGENOM" id="CLU_065765_7_0_9"/>
<evidence type="ECO:0000259" key="2">
    <source>
        <dbReference type="Pfam" id="PF01464"/>
    </source>
</evidence>
<proteinExistence type="inferred from homology"/>
<gene>
    <name evidence="3" type="ORF">DESME_05465</name>
</gene>
<comment type="similarity">
    <text evidence="1">Belongs to the transglycosylase Slt family.</text>
</comment>
<organism evidence="3 4">
    <name type="scientific">Desulfitobacterium metallireducens DSM 15288</name>
    <dbReference type="NCBI Taxonomy" id="871968"/>
    <lineage>
        <taxon>Bacteria</taxon>
        <taxon>Bacillati</taxon>
        <taxon>Bacillota</taxon>
        <taxon>Clostridia</taxon>
        <taxon>Eubacteriales</taxon>
        <taxon>Desulfitobacteriaceae</taxon>
        <taxon>Desulfitobacterium</taxon>
    </lineage>
</organism>
<keyword evidence="4" id="KW-1185">Reference proteome</keyword>
<dbReference type="InterPro" id="IPR023346">
    <property type="entry name" value="Lysozyme-like_dom_sf"/>
</dbReference>
<dbReference type="SUPFAM" id="SSF53955">
    <property type="entry name" value="Lysozyme-like"/>
    <property type="match status" value="1"/>
</dbReference>
<dbReference type="GO" id="GO:0016020">
    <property type="term" value="C:membrane"/>
    <property type="evidence" value="ECO:0007669"/>
    <property type="project" value="InterPro"/>
</dbReference>
<sequence length="191" mass="22392">MRNKRSRIQKLKRRLFVFLIFIIGIGSLLQMPLAQKIFYPYPYRPTVEKYAREYGVDPYLVIAVIRAESSFMPQSESHKGALGLMQLMPNTASDIAEKMDDKSFTQEELKDPEKNIQYGTWYLANLQKEFNNIALTVAAYNGGRGHVKEWISTQQIDPNNLQIADIPFQETRQYVQRVLQFYDKYKELYGY</sequence>
<dbReference type="STRING" id="871968.DESME_05465"/>
<dbReference type="RefSeq" id="WP_025248678.1">
    <property type="nucleotide sequence ID" value="NZ_CP007032.1"/>
</dbReference>
<dbReference type="PROSITE" id="PS00922">
    <property type="entry name" value="TRANSGLYCOSYLASE"/>
    <property type="match status" value="1"/>
</dbReference>
<evidence type="ECO:0000313" key="3">
    <source>
        <dbReference type="EMBL" id="AHF06569.1"/>
    </source>
</evidence>
<dbReference type="AlphaFoldDB" id="W0EBI4"/>
<dbReference type="GO" id="GO:0008933">
    <property type="term" value="F:peptidoglycan lytic transglycosylase activity"/>
    <property type="evidence" value="ECO:0007669"/>
    <property type="project" value="InterPro"/>
</dbReference>
<dbReference type="Proteomes" id="UP000010847">
    <property type="component" value="Chromosome"/>
</dbReference>
<feature type="domain" description="Transglycosylase SLT" evidence="2">
    <location>
        <begin position="47"/>
        <end position="157"/>
    </location>
</feature>
<dbReference type="CDD" id="cd16896">
    <property type="entry name" value="LT_Slt70-like"/>
    <property type="match status" value="1"/>
</dbReference>
<dbReference type="EMBL" id="CP007032">
    <property type="protein sequence ID" value="AHF06569.1"/>
    <property type="molecule type" value="Genomic_DNA"/>
</dbReference>
<dbReference type="eggNOG" id="COG0741">
    <property type="taxonomic scope" value="Bacteria"/>
</dbReference>
<evidence type="ECO:0000256" key="1">
    <source>
        <dbReference type="ARBA" id="ARBA00007734"/>
    </source>
</evidence>
<protein>
    <submittedName>
        <fullName evidence="3">Transglycosylase</fullName>
    </submittedName>
</protein>
<dbReference type="PANTHER" id="PTHR37423">
    <property type="entry name" value="SOLUBLE LYTIC MUREIN TRANSGLYCOSYLASE-RELATED"/>
    <property type="match status" value="1"/>
</dbReference>
<dbReference type="InterPro" id="IPR000189">
    <property type="entry name" value="Transglyc_AS"/>
</dbReference>
<dbReference type="InterPro" id="IPR008258">
    <property type="entry name" value="Transglycosylase_SLT_dom_1"/>
</dbReference>
<name>W0EBI4_9FIRM</name>
<evidence type="ECO:0000313" key="4">
    <source>
        <dbReference type="Proteomes" id="UP000010847"/>
    </source>
</evidence>
<dbReference type="Pfam" id="PF01464">
    <property type="entry name" value="SLT"/>
    <property type="match status" value="1"/>
</dbReference>
<dbReference type="PANTHER" id="PTHR37423:SF2">
    <property type="entry name" value="MEMBRANE-BOUND LYTIC MUREIN TRANSGLYCOSYLASE C"/>
    <property type="match status" value="1"/>
</dbReference>
<dbReference type="Gene3D" id="1.10.530.10">
    <property type="match status" value="1"/>
</dbReference>
<accession>W0EBI4</accession>